<evidence type="ECO:0000256" key="1">
    <source>
        <dbReference type="SAM" id="Phobius"/>
    </source>
</evidence>
<sequence length="100" mass="11861">MHRSSTPRKQKNRVEVEKVIECTTYQVRCAKYQIENNTKPQVLFEQAECTWGLNKILDLNKKLIPISGINEFLICIFIEEYVFHIIFFVFYSKIGLKIKC</sequence>
<organism evidence="2 3">
    <name type="scientific">Belliella aquatica</name>
    <dbReference type="NCBI Taxonomy" id="1323734"/>
    <lineage>
        <taxon>Bacteria</taxon>
        <taxon>Pseudomonadati</taxon>
        <taxon>Bacteroidota</taxon>
        <taxon>Cytophagia</taxon>
        <taxon>Cytophagales</taxon>
        <taxon>Cyclobacteriaceae</taxon>
        <taxon>Belliella</taxon>
    </lineage>
</organism>
<comment type="caution">
    <text evidence="2">The sequence shown here is derived from an EMBL/GenBank/DDBJ whole genome shotgun (WGS) entry which is preliminary data.</text>
</comment>
<reference evidence="3" key="1">
    <citation type="journal article" date="2019" name="Int. J. Syst. Evol. Microbiol.">
        <title>The Global Catalogue of Microorganisms (GCM) 10K type strain sequencing project: providing services to taxonomists for standard genome sequencing and annotation.</title>
        <authorList>
            <consortium name="The Broad Institute Genomics Platform"/>
            <consortium name="The Broad Institute Genome Sequencing Center for Infectious Disease"/>
            <person name="Wu L."/>
            <person name="Ma J."/>
        </authorList>
    </citation>
    <scope>NUCLEOTIDE SEQUENCE [LARGE SCALE GENOMIC DNA]</scope>
    <source>
        <strain evidence="3">CGMCC 1.12479</strain>
    </source>
</reference>
<gene>
    <name evidence="2" type="ORF">GCM10010993_31080</name>
</gene>
<evidence type="ECO:0000313" key="2">
    <source>
        <dbReference type="EMBL" id="GGC50299.1"/>
    </source>
</evidence>
<accession>A0ABQ1N3I6</accession>
<feature type="transmembrane region" description="Helical" evidence="1">
    <location>
        <begin position="72"/>
        <end position="91"/>
    </location>
</feature>
<dbReference type="EMBL" id="BMFD01000015">
    <property type="protein sequence ID" value="GGC50299.1"/>
    <property type="molecule type" value="Genomic_DNA"/>
</dbReference>
<keyword evidence="1" id="KW-0472">Membrane</keyword>
<dbReference type="Proteomes" id="UP000635885">
    <property type="component" value="Unassembled WGS sequence"/>
</dbReference>
<keyword evidence="1" id="KW-1133">Transmembrane helix</keyword>
<keyword evidence="3" id="KW-1185">Reference proteome</keyword>
<proteinExistence type="predicted"/>
<keyword evidence="1" id="KW-0812">Transmembrane</keyword>
<protein>
    <submittedName>
        <fullName evidence="2">Uncharacterized protein</fullName>
    </submittedName>
</protein>
<name>A0ABQ1N3I6_9BACT</name>
<evidence type="ECO:0000313" key="3">
    <source>
        <dbReference type="Proteomes" id="UP000635885"/>
    </source>
</evidence>